<organism evidence="3">
    <name type="scientific">Caenorhabditis remanei</name>
    <name type="common">Caenorhabditis vulgaris</name>
    <dbReference type="NCBI Taxonomy" id="31234"/>
    <lineage>
        <taxon>Eukaryota</taxon>
        <taxon>Metazoa</taxon>
        <taxon>Ecdysozoa</taxon>
        <taxon>Nematoda</taxon>
        <taxon>Chromadorea</taxon>
        <taxon>Rhabditida</taxon>
        <taxon>Rhabditina</taxon>
        <taxon>Rhabditomorpha</taxon>
        <taxon>Rhabditoidea</taxon>
        <taxon>Rhabditidae</taxon>
        <taxon>Peloderinae</taxon>
        <taxon>Caenorhabditis</taxon>
    </lineage>
</organism>
<evidence type="ECO:0000313" key="2">
    <source>
        <dbReference type="EMBL" id="EFO84148.1"/>
    </source>
</evidence>
<evidence type="ECO:0000256" key="1">
    <source>
        <dbReference type="SAM" id="MobiDB-lite"/>
    </source>
</evidence>
<dbReference type="Proteomes" id="UP000008281">
    <property type="component" value="Unassembled WGS sequence"/>
</dbReference>
<accession>E3NQ43</accession>
<feature type="region of interest" description="Disordered" evidence="1">
    <location>
        <begin position="29"/>
        <end position="53"/>
    </location>
</feature>
<name>E3NQ43_CAERE</name>
<proteinExistence type="predicted"/>
<evidence type="ECO:0000313" key="3">
    <source>
        <dbReference type="Proteomes" id="UP000008281"/>
    </source>
</evidence>
<keyword evidence="3" id="KW-1185">Reference proteome</keyword>
<reference evidence="2" key="1">
    <citation type="submission" date="2007-07" db="EMBL/GenBank/DDBJ databases">
        <title>PCAP assembly of the Caenorhabditis remanei genome.</title>
        <authorList>
            <consortium name="The Caenorhabditis remanei Sequencing Consortium"/>
            <person name="Wilson R.K."/>
        </authorList>
    </citation>
    <scope>NUCLEOTIDE SEQUENCE [LARGE SCALE GENOMIC DNA]</scope>
    <source>
        <strain evidence="2">PB4641</strain>
    </source>
</reference>
<sequence length="70" mass="8043">MRTSRNFQGESKKRLDAEHIDIKRVQTPQLRRSKRGNDLKKRTSRGNVATTEHKLPDDGLEISVSLIQNS</sequence>
<dbReference type="InParanoid" id="E3NQ43"/>
<gene>
    <name evidence="2" type="ORF">CRE_12416</name>
</gene>
<protein>
    <submittedName>
        <fullName evidence="2">Uncharacterized protein</fullName>
    </submittedName>
</protein>
<dbReference type="EMBL" id="DS269463">
    <property type="protein sequence ID" value="EFO84148.1"/>
    <property type="molecule type" value="Genomic_DNA"/>
</dbReference>
<dbReference type="HOGENOM" id="CLU_2760230_0_0_1"/>
<dbReference type="AlphaFoldDB" id="E3NQ43"/>